<name>A0ABT0TPB1_9FLAO</name>
<evidence type="ECO:0000313" key="1">
    <source>
        <dbReference type="EMBL" id="MCL9809205.1"/>
    </source>
</evidence>
<gene>
    <name evidence="1" type="ORF">NAT50_07510</name>
</gene>
<dbReference type="EMBL" id="JAMLJM010000004">
    <property type="protein sequence ID" value="MCL9809205.1"/>
    <property type="molecule type" value="Genomic_DNA"/>
</dbReference>
<evidence type="ECO:0000313" key="2">
    <source>
        <dbReference type="Proteomes" id="UP001317191"/>
    </source>
</evidence>
<keyword evidence="2" id="KW-1185">Reference proteome</keyword>
<dbReference type="Proteomes" id="UP001317191">
    <property type="component" value="Unassembled WGS sequence"/>
</dbReference>
<sequence length="155" mass="17686">MARLNNATFSFNNNLDASNSLSFNSVNEFKNYLDETKGTETFELSYIQQNPNEKLSIAKLDISIFFDLSIRVKQELDPYKFLNVTSDIEGMTLGRHWNQKEFSVSIDENIVTIDIIGMLSVSVTQGGVGTIFEKERHFRLKINKLTGQIFGTYIL</sequence>
<organism evidence="1 2">
    <name type="scientific">Flavobacterium luminosum</name>
    <dbReference type="NCBI Taxonomy" id="2949086"/>
    <lineage>
        <taxon>Bacteria</taxon>
        <taxon>Pseudomonadati</taxon>
        <taxon>Bacteroidota</taxon>
        <taxon>Flavobacteriia</taxon>
        <taxon>Flavobacteriales</taxon>
        <taxon>Flavobacteriaceae</taxon>
        <taxon>Flavobacterium</taxon>
    </lineage>
</organism>
<reference evidence="1 2" key="1">
    <citation type="submission" date="2022-05" db="EMBL/GenBank/DDBJ databases">
        <title>Flavobacterium sp., isolated from activated sludge.</title>
        <authorList>
            <person name="Ran Q."/>
        </authorList>
    </citation>
    <scope>NUCLEOTIDE SEQUENCE [LARGE SCALE GENOMIC DNA]</scope>
    <source>
        <strain evidence="1 2">HXWNR70</strain>
    </source>
</reference>
<accession>A0ABT0TPB1</accession>
<proteinExistence type="predicted"/>
<comment type="caution">
    <text evidence="1">The sequence shown here is derived from an EMBL/GenBank/DDBJ whole genome shotgun (WGS) entry which is preliminary data.</text>
</comment>
<protein>
    <submittedName>
        <fullName evidence="1">Uncharacterized protein</fullName>
    </submittedName>
</protein>